<keyword evidence="4" id="KW-1185">Reference proteome</keyword>
<keyword evidence="2" id="KW-0812">Transmembrane</keyword>
<gene>
    <name evidence="3" type="ORF">LCOR_06630.1</name>
</gene>
<dbReference type="OrthoDB" id="296767at2759"/>
<dbReference type="Pfam" id="PF08578">
    <property type="entry name" value="DUF1765"/>
    <property type="match status" value="1"/>
</dbReference>
<sequence>MCRLGEKGEAYSCTTVVRLPLKESRVSLARVALTLRCCYIGADLILYLLMLFFCRTPSFLFPTLRVYTTIMDHSAFLSKTLNKFNKHPRKRTQLVQEAILPWLRSNKSIALSSLSTSSSTQKKTHKLRNLLSSRKGKGRRNKGLTASHQHSDDLIHVLLEWWKALMGSVRYIEHSQQTPYLESIVEILSREEFISYDHHLLASDLGCETNSDGTNLRSSYLELLNDTVQYAINSANASTVHPGSMIFCAHVLALGFFKLPGLAYHLLNLLPVQRRTLSRIRQELLCNAPSCTSSSSSLSSSATAAAAVAPDIVSRLFNAIPNHLHPLMKNPSSGQVSNKHIAACTIKFGDHWISRWQTSDRAFYILFYQRYHLHLRTYIDAATLLPNASTLLLSEKNALLAWSPGYLHFAAYMADKIVHLLQYDPSTMASSLLNPNSTTTTILSHPQQQKEAPCNTMGAQTSFEIAKNDLRSASPPPFATAISGRTAIDESSNAESRRHSLGADTIQCSKSMVLRSMVINMSALDQHQQQSTSASGKPRTLDATSRRYAYCLVSCGVPLNDVTGLLLFRDMLNVWFRTIAKQIRWTVPTSVFCFLDFVEDLFVEIQKKDNPAKTFEYLDLPFVIHTLNIILVQCDNTIVQMRALAFIYTQFGSLTESHPDLLTMLCTRILLHPFIFERYLTHWHSGIRVIFLQCLFWRLRSVWSFATVPWKPTFASSSTPKECNGKYCWHVWHVEHPGSITNIPLFRKYRLAILEVHIAMETLLSAFHRQYDHLQAVYRSIMDPRERHAELIRLDADVQAPTPFLPDTFASQLNHPDASHRQQQQQPKHAKSTLLRASHSGEEQQKRATRRLSSIYNHTTRRLSSVFSSSATSLPSPDEKFSTFSPRRFSEPKLSLMGAPASALPCDEYYCVPDAYKSVTNKRSMVTFSHTNSVYDRFVAHGDKVTSSTSTTSSSSSSNSSRCGEDSAYASGTSTPLIIDPILTPDASISQSIQDASTWQYSPLVHKYAIKAVEEMEQVAKCKTPPAATSLSVDWPKAWSFPMAL</sequence>
<feature type="compositionally biased region" description="Basic residues" evidence="1">
    <location>
        <begin position="122"/>
        <end position="142"/>
    </location>
</feature>
<feature type="region of interest" description="Disordered" evidence="1">
    <location>
        <begin position="945"/>
        <end position="972"/>
    </location>
</feature>
<feature type="compositionally biased region" description="Low complexity" evidence="1">
    <location>
        <begin position="946"/>
        <end position="961"/>
    </location>
</feature>
<proteinExistence type="predicted"/>
<comment type="caution">
    <text evidence="3">The sequence shown here is derived from an EMBL/GenBank/DDBJ whole genome shotgun (WGS) entry which is preliminary data.</text>
</comment>
<feature type="region of interest" description="Disordered" evidence="1">
    <location>
        <begin position="114"/>
        <end position="147"/>
    </location>
</feature>
<feature type="transmembrane region" description="Helical" evidence="2">
    <location>
        <begin position="28"/>
        <end position="53"/>
    </location>
</feature>
<evidence type="ECO:0000256" key="2">
    <source>
        <dbReference type="SAM" id="Phobius"/>
    </source>
</evidence>
<evidence type="ECO:0000313" key="4">
    <source>
        <dbReference type="Proteomes" id="UP000027586"/>
    </source>
</evidence>
<dbReference type="STRING" id="1263082.A0A068S0I6"/>
<dbReference type="PANTHER" id="PTHR37988">
    <property type="entry name" value="UPF0592 MEMBRANE PROTEIN C7D4.03C"/>
    <property type="match status" value="1"/>
</dbReference>
<dbReference type="Proteomes" id="UP000027586">
    <property type="component" value="Unassembled WGS sequence"/>
</dbReference>
<evidence type="ECO:0000313" key="3">
    <source>
        <dbReference type="EMBL" id="CDH55490.1"/>
    </source>
</evidence>
<evidence type="ECO:0000256" key="1">
    <source>
        <dbReference type="SAM" id="MobiDB-lite"/>
    </source>
</evidence>
<reference evidence="3" key="1">
    <citation type="submission" date="2013-08" db="EMBL/GenBank/DDBJ databases">
        <title>Gene expansion shapes genome architecture in the human pathogen Lichtheimia corymbifera: an evolutionary genomics analysis in the ancient terrestrial Mucorales (Mucoromycotina).</title>
        <authorList>
            <person name="Schwartze V.U."/>
            <person name="Winter S."/>
            <person name="Shelest E."/>
            <person name="Marcet-Houben M."/>
            <person name="Horn F."/>
            <person name="Wehner S."/>
            <person name="Hoffmann K."/>
            <person name="Riege K."/>
            <person name="Sammeth M."/>
            <person name="Nowrousian M."/>
            <person name="Valiante V."/>
            <person name="Linde J."/>
            <person name="Jacobsen I.D."/>
            <person name="Marz M."/>
            <person name="Brakhage A.A."/>
            <person name="Gabaldon T."/>
            <person name="Bocker S."/>
            <person name="Voigt K."/>
        </authorList>
    </citation>
    <scope>NUCLEOTIDE SEQUENCE [LARGE SCALE GENOMIC DNA]</scope>
    <source>
        <strain evidence="3">FSU 9682</strain>
    </source>
</reference>
<accession>A0A068S0I6</accession>
<protein>
    <submittedName>
        <fullName evidence="3">Uncharacterized protein</fullName>
    </submittedName>
</protein>
<dbReference type="InterPro" id="IPR013887">
    <property type="entry name" value="UPF0592"/>
</dbReference>
<organism evidence="3 4">
    <name type="scientific">Lichtheimia corymbifera JMRC:FSU:9682</name>
    <dbReference type="NCBI Taxonomy" id="1263082"/>
    <lineage>
        <taxon>Eukaryota</taxon>
        <taxon>Fungi</taxon>
        <taxon>Fungi incertae sedis</taxon>
        <taxon>Mucoromycota</taxon>
        <taxon>Mucoromycotina</taxon>
        <taxon>Mucoromycetes</taxon>
        <taxon>Mucorales</taxon>
        <taxon>Lichtheimiaceae</taxon>
        <taxon>Lichtheimia</taxon>
    </lineage>
</organism>
<keyword evidence="2" id="KW-1133">Transmembrane helix</keyword>
<dbReference type="VEuPathDB" id="FungiDB:LCOR_06630.1"/>
<keyword evidence="2" id="KW-0472">Membrane</keyword>
<feature type="region of interest" description="Disordered" evidence="1">
    <location>
        <begin position="805"/>
        <end position="849"/>
    </location>
</feature>
<dbReference type="AlphaFoldDB" id="A0A068S0I6"/>
<dbReference type="PANTHER" id="PTHR37988:SF1">
    <property type="entry name" value="UPF0592 MEMBRANE PROTEIN C7D4.03C"/>
    <property type="match status" value="1"/>
</dbReference>
<name>A0A068S0I6_9FUNG</name>
<dbReference type="EMBL" id="CBTN010000030">
    <property type="protein sequence ID" value="CDH55490.1"/>
    <property type="molecule type" value="Genomic_DNA"/>
</dbReference>